<evidence type="ECO:0008006" key="3">
    <source>
        <dbReference type="Google" id="ProtNLM"/>
    </source>
</evidence>
<keyword evidence="2" id="KW-1185">Reference proteome</keyword>
<evidence type="ECO:0000313" key="1">
    <source>
        <dbReference type="EMBL" id="GHF61482.1"/>
    </source>
</evidence>
<sequence length="455" mass="49365">MFDTMKYGPIGDAVEAIMPQTEADPIGIYASTLSLFSAAINGFVRTDEGRPVCIWTVLAGRSGIGCKGTAYRASRALLGPQFEGFLSTRVLNGISSGPSLVGNLYGIELASMGSEGGPDGRACIVEEEWAEVLKRAKRCPTFDQKLRTAWDGNEISNRTKGKDGTGEVQKVEAPLLGFTVHVTPGEWSKYVSSSAALGGSYNRLLPVLVEQSKMLPYGKRAPIRADKRLAEAYKWAKDKPREISLAKEAHKAYDEIRAYMIGKMAGTPEHVGVYFERTAEQVFRVAAVLAASEMKTRISKKALMAAWAFVQYSINSVEKLVTENHSGTQSKVKSLPDMIRETLKRHGGEATSTLLLRSLQARTNAQGLRETVDQLDDVEYFRGKSSTAGPKPIIYRLLADGAEKKPTEREEGPVLTLVEPPKAVPVAKAEPAAKKVVIPQPKQAPAPSNPLAACL</sequence>
<dbReference type="Proteomes" id="UP000638313">
    <property type="component" value="Unassembled WGS sequence"/>
</dbReference>
<dbReference type="Pfam" id="PF13148">
    <property type="entry name" value="DUF3987"/>
    <property type="match status" value="1"/>
</dbReference>
<accession>A0A919B7W2</accession>
<evidence type="ECO:0000313" key="2">
    <source>
        <dbReference type="Proteomes" id="UP000638313"/>
    </source>
</evidence>
<organism evidence="1 2">
    <name type="scientific">Streptomyces mashuensis</name>
    <dbReference type="NCBI Taxonomy" id="33904"/>
    <lineage>
        <taxon>Bacteria</taxon>
        <taxon>Bacillati</taxon>
        <taxon>Actinomycetota</taxon>
        <taxon>Actinomycetes</taxon>
        <taxon>Kitasatosporales</taxon>
        <taxon>Streptomycetaceae</taxon>
        <taxon>Streptomyces</taxon>
    </lineage>
</organism>
<protein>
    <recommendedName>
        <fullName evidence="3">DUF3987 domain-containing protein</fullName>
    </recommendedName>
</protein>
<reference evidence="1" key="2">
    <citation type="submission" date="2020-09" db="EMBL/GenBank/DDBJ databases">
        <authorList>
            <person name="Sun Q."/>
            <person name="Ohkuma M."/>
        </authorList>
    </citation>
    <scope>NUCLEOTIDE SEQUENCE</scope>
    <source>
        <strain evidence="1">JCM 4059</strain>
    </source>
</reference>
<name>A0A919B7W2_9ACTN</name>
<gene>
    <name evidence="1" type="ORF">GCM10010218_48780</name>
</gene>
<reference evidence="1" key="1">
    <citation type="journal article" date="2014" name="Int. J. Syst. Evol. Microbiol.">
        <title>Complete genome sequence of Corynebacterium casei LMG S-19264T (=DSM 44701T), isolated from a smear-ripened cheese.</title>
        <authorList>
            <consortium name="US DOE Joint Genome Institute (JGI-PGF)"/>
            <person name="Walter F."/>
            <person name="Albersmeier A."/>
            <person name="Kalinowski J."/>
            <person name="Ruckert C."/>
        </authorList>
    </citation>
    <scope>NUCLEOTIDE SEQUENCE</scope>
    <source>
        <strain evidence="1">JCM 4059</strain>
    </source>
</reference>
<proteinExistence type="predicted"/>
<dbReference type="RefSeq" id="WP_190131829.1">
    <property type="nucleotide sequence ID" value="NZ_BNBD01000011.1"/>
</dbReference>
<dbReference type="AlphaFoldDB" id="A0A919B7W2"/>
<comment type="caution">
    <text evidence="1">The sequence shown here is derived from an EMBL/GenBank/DDBJ whole genome shotgun (WGS) entry which is preliminary data.</text>
</comment>
<dbReference type="EMBL" id="BNBD01000011">
    <property type="protein sequence ID" value="GHF61482.1"/>
    <property type="molecule type" value="Genomic_DNA"/>
</dbReference>
<dbReference type="InterPro" id="IPR025048">
    <property type="entry name" value="DUF3987"/>
</dbReference>